<evidence type="ECO:0000256" key="6">
    <source>
        <dbReference type="ARBA" id="ARBA00022729"/>
    </source>
</evidence>
<dbReference type="PANTHER" id="PTHR11848">
    <property type="entry name" value="TGF-BETA FAMILY"/>
    <property type="match status" value="1"/>
</dbReference>
<dbReference type="Gene3D" id="2.10.90.10">
    <property type="entry name" value="Cystine-knot cytokines"/>
    <property type="match status" value="1"/>
</dbReference>
<evidence type="ECO:0000313" key="14">
    <source>
        <dbReference type="RefSeq" id="XP_015277813.1"/>
    </source>
</evidence>
<dbReference type="CDD" id="cd13759">
    <property type="entry name" value="TGF_beta_NODAL"/>
    <property type="match status" value="1"/>
</dbReference>
<feature type="chain" id="PRO_5045349647" evidence="11">
    <location>
        <begin position="22"/>
        <end position="362"/>
    </location>
</feature>
<dbReference type="Gene3D" id="2.60.120.970">
    <property type="match status" value="1"/>
</dbReference>
<evidence type="ECO:0000256" key="7">
    <source>
        <dbReference type="ARBA" id="ARBA00023030"/>
    </source>
</evidence>
<accession>A0ABM1KVS6</accession>
<keyword evidence="9" id="KW-0325">Glycoprotein</keyword>
<dbReference type="PROSITE" id="PS51362">
    <property type="entry name" value="TGF_BETA_2"/>
    <property type="match status" value="1"/>
</dbReference>
<name>A0ABM1KVS6_GEKJA</name>
<dbReference type="InterPro" id="IPR029034">
    <property type="entry name" value="Cystine-knot_cytokine"/>
</dbReference>
<dbReference type="RefSeq" id="XP_015277813.1">
    <property type="nucleotide sequence ID" value="XM_015422327.1"/>
</dbReference>
<keyword evidence="13" id="KW-1185">Reference proteome</keyword>
<keyword evidence="5" id="KW-0165">Cleavage on pair of basic residues</keyword>
<comment type="subcellular location">
    <subcellularLocation>
        <location evidence="1">Secreted</location>
    </subcellularLocation>
</comment>
<feature type="signal peptide" evidence="11">
    <location>
        <begin position="1"/>
        <end position="21"/>
    </location>
</feature>
<dbReference type="GeneID" id="107119743"/>
<organism evidence="13 14">
    <name type="scientific">Gekko japonicus</name>
    <name type="common">Schlegel's Japanese gecko</name>
    <dbReference type="NCBI Taxonomy" id="146911"/>
    <lineage>
        <taxon>Eukaryota</taxon>
        <taxon>Metazoa</taxon>
        <taxon>Chordata</taxon>
        <taxon>Craniata</taxon>
        <taxon>Vertebrata</taxon>
        <taxon>Euteleostomi</taxon>
        <taxon>Lepidosauria</taxon>
        <taxon>Squamata</taxon>
        <taxon>Bifurcata</taxon>
        <taxon>Gekkota</taxon>
        <taxon>Gekkonidae</taxon>
        <taxon>Gekkoninae</taxon>
        <taxon>Gekko</taxon>
    </lineage>
</organism>
<evidence type="ECO:0000256" key="2">
    <source>
        <dbReference type="ARBA" id="ARBA00006656"/>
    </source>
</evidence>
<evidence type="ECO:0000256" key="8">
    <source>
        <dbReference type="ARBA" id="ARBA00023157"/>
    </source>
</evidence>
<proteinExistence type="inferred from homology"/>
<keyword evidence="6 11" id="KW-0732">Signal</keyword>
<dbReference type="InterPro" id="IPR017948">
    <property type="entry name" value="TGFb_CS"/>
</dbReference>
<dbReference type="PROSITE" id="PS00250">
    <property type="entry name" value="TGF_BETA_1"/>
    <property type="match status" value="1"/>
</dbReference>
<comment type="similarity">
    <text evidence="2 10">Belongs to the TGF-beta family.</text>
</comment>
<evidence type="ECO:0000256" key="4">
    <source>
        <dbReference type="ARBA" id="ARBA00022525"/>
    </source>
</evidence>
<keyword evidence="8" id="KW-1015">Disulfide bond</keyword>
<evidence type="ECO:0000256" key="3">
    <source>
        <dbReference type="ARBA" id="ARBA00022473"/>
    </source>
</evidence>
<keyword evidence="4" id="KW-0964">Secreted</keyword>
<reference evidence="14" key="1">
    <citation type="submission" date="2025-08" db="UniProtKB">
        <authorList>
            <consortium name="RefSeq"/>
        </authorList>
    </citation>
    <scope>IDENTIFICATION</scope>
</reference>
<evidence type="ECO:0000313" key="13">
    <source>
        <dbReference type="Proteomes" id="UP000694871"/>
    </source>
</evidence>
<evidence type="ECO:0000256" key="9">
    <source>
        <dbReference type="ARBA" id="ARBA00023180"/>
    </source>
</evidence>
<sequence length="362" mass="41139">MRPGSLLLLLLLAGLGSEAGAAGRDRRCAPPPALPAYMRSLYRAALLPRADVVRSLRPHSVHKVGQKWSIIFNFSVSQGEELQLAELRLYLSRPGRNFPSTSNPVWVDLFHQQDTSCQHGHNCPHIVHLGSFTVSPPFPSSWIVLEVTQQLSGWFTISSWVKEPFQNDPIKWNTKHSLKRVTSLCKSANKKAFLVLFSSFSEGEGESSRSTLLQTVKSSKYFIHRTSKDIMPHWGTKRHRRHKKPLNLSLPSSEEPEARGLCHRVDFHVDFDRIGWGSWIVYPKQYNAFRCEGNCPVPLDEGFQPTNSAYMQSLLKYFHPERVPASCCVPVRLRPLSLLYYEEGRLSIGHHEDMIVEECGCH</sequence>
<dbReference type="Pfam" id="PF00019">
    <property type="entry name" value="TGF_beta"/>
    <property type="match status" value="1"/>
</dbReference>
<dbReference type="PANTHER" id="PTHR11848:SF159">
    <property type="entry name" value="NODAL HOMOLOG"/>
    <property type="match status" value="1"/>
</dbReference>
<evidence type="ECO:0000256" key="5">
    <source>
        <dbReference type="ARBA" id="ARBA00022685"/>
    </source>
</evidence>
<keyword evidence="3" id="KW-0217">Developmental protein</keyword>
<evidence type="ECO:0000256" key="10">
    <source>
        <dbReference type="RuleBase" id="RU000354"/>
    </source>
</evidence>
<evidence type="ECO:0000259" key="12">
    <source>
        <dbReference type="PROSITE" id="PS51362"/>
    </source>
</evidence>
<keyword evidence="7 10" id="KW-0339">Growth factor</keyword>
<dbReference type="Proteomes" id="UP000694871">
    <property type="component" value="Unplaced"/>
</dbReference>
<evidence type="ECO:0000256" key="1">
    <source>
        <dbReference type="ARBA" id="ARBA00004613"/>
    </source>
</evidence>
<dbReference type="SMART" id="SM00204">
    <property type="entry name" value="TGFB"/>
    <property type="match status" value="1"/>
</dbReference>
<protein>
    <submittedName>
        <fullName evidence="14">Nodal homolog</fullName>
    </submittedName>
</protein>
<gene>
    <name evidence="14" type="primary">NODAL</name>
</gene>
<dbReference type="InterPro" id="IPR001839">
    <property type="entry name" value="TGF-b_C"/>
</dbReference>
<dbReference type="SUPFAM" id="SSF57501">
    <property type="entry name" value="Cystine-knot cytokines"/>
    <property type="match status" value="1"/>
</dbReference>
<feature type="domain" description="TGF-beta family profile" evidence="12">
    <location>
        <begin position="238"/>
        <end position="362"/>
    </location>
</feature>
<dbReference type="InterPro" id="IPR015615">
    <property type="entry name" value="TGF-beta-rel"/>
</dbReference>
<evidence type="ECO:0000256" key="11">
    <source>
        <dbReference type="SAM" id="SignalP"/>
    </source>
</evidence>